<name>A0A8H3G7N4_9LECA</name>
<dbReference type="CDD" id="cd05233">
    <property type="entry name" value="SDR_c"/>
    <property type="match status" value="1"/>
</dbReference>
<evidence type="ECO:0000313" key="4">
    <source>
        <dbReference type="Proteomes" id="UP000664521"/>
    </source>
</evidence>
<sequence>MATPLLSTRLASPVVAITGSSSGLGRAIALAFASNCAFPIICSDLRPEAHGSWGVAEAHVPTHELICQRYGEGKAVFVKTDATVAEQMDELVRRAVEVGGRLDVMINNAGTGGIETAGKVHEMSEDTWDFVMKVNSRSVFLGCKYAIAQFLSQVPHPTGHRGWIINTASMLGLVGFKPSAAAYCASKGAVVLLTKQIAVEYGAEKIHCNALCPGYLKSPMTALLHEDVDTRKDITAMIPWGEWGMVEDVAKCAVFLASDDAAYVTGLPMVVDGGYTAQ</sequence>
<dbReference type="SUPFAM" id="SSF51735">
    <property type="entry name" value="NAD(P)-binding Rossmann-fold domains"/>
    <property type="match status" value="1"/>
</dbReference>
<dbReference type="GO" id="GO:0016616">
    <property type="term" value="F:oxidoreductase activity, acting on the CH-OH group of donors, NAD or NADP as acceptor"/>
    <property type="evidence" value="ECO:0007669"/>
    <property type="project" value="TreeGrafter"/>
</dbReference>
<dbReference type="InterPro" id="IPR036291">
    <property type="entry name" value="NAD(P)-bd_dom_sf"/>
</dbReference>
<keyword evidence="2" id="KW-0521">NADP</keyword>
<accession>A0A8H3G7N4</accession>
<reference evidence="3" key="1">
    <citation type="submission" date="2021-03" db="EMBL/GenBank/DDBJ databases">
        <authorList>
            <person name="Tagirdzhanova G."/>
        </authorList>
    </citation>
    <scope>NUCLEOTIDE SEQUENCE</scope>
</reference>
<dbReference type="AlphaFoldDB" id="A0A8H3G7N4"/>
<dbReference type="Proteomes" id="UP000664521">
    <property type="component" value="Unassembled WGS sequence"/>
</dbReference>
<dbReference type="Pfam" id="PF13561">
    <property type="entry name" value="adh_short_C2"/>
    <property type="match status" value="1"/>
</dbReference>
<dbReference type="PRINTS" id="PR00081">
    <property type="entry name" value="GDHRDH"/>
</dbReference>
<evidence type="ECO:0000313" key="3">
    <source>
        <dbReference type="EMBL" id="CAF9938029.1"/>
    </source>
</evidence>
<evidence type="ECO:0000256" key="1">
    <source>
        <dbReference type="ARBA" id="ARBA00006484"/>
    </source>
</evidence>
<proteinExistence type="inferred from homology"/>
<dbReference type="EMBL" id="CAJPDS010000107">
    <property type="protein sequence ID" value="CAF9938029.1"/>
    <property type="molecule type" value="Genomic_DNA"/>
</dbReference>
<gene>
    <name evidence="3" type="ORF">HETSPECPRED_000747</name>
</gene>
<evidence type="ECO:0000256" key="2">
    <source>
        <dbReference type="ARBA" id="ARBA00022857"/>
    </source>
</evidence>
<dbReference type="Gene3D" id="3.40.50.720">
    <property type="entry name" value="NAD(P)-binding Rossmann-like Domain"/>
    <property type="match status" value="1"/>
</dbReference>
<organism evidence="3 4">
    <name type="scientific">Heterodermia speciosa</name>
    <dbReference type="NCBI Taxonomy" id="116794"/>
    <lineage>
        <taxon>Eukaryota</taxon>
        <taxon>Fungi</taxon>
        <taxon>Dikarya</taxon>
        <taxon>Ascomycota</taxon>
        <taxon>Pezizomycotina</taxon>
        <taxon>Lecanoromycetes</taxon>
        <taxon>OSLEUM clade</taxon>
        <taxon>Lecanoromycetidae</taxon>
        <taxon>Caliciales</taxon>
        <taxon>Physciaceae</taxon>
        <taxon>Heterodermia</taxon>
    </lineage>
</organism>
<protein>
    <submittedName>
        <fullName evidence="3">Uncharacterized protein</fullName>
    </submittedName>
</protein>
<dbReference type="PANTHER" id="PTHR42760">
    <property type="entry name" value="SHORT-CHAIN DEHYDROGENASES/REDUCTASES FAMILY MEMBER"/>
    <property type="match status" value="1"/>
</dbReference>
<comment type="caution">
    <text evidence="3">The sequence shown here is derived from an EMBL/GenBank/DDBJ whole genome shotgun (WGS) entry which is preliminary data.</text>
</comment>
<comment type="similarity">
    <text evidence="1">Belongs to the short-chain dehydrogenases/reductases (SDR) family.</text>
</comment>
<keyword evidence="4" id="KW-1185">Reference proteome</keyword>
<dbReference type="PANTHER" id="PTHR42760:SF124">
    <property type="entry name" value="SHORT-CHAIN DEHYDROGENASE_REDUCTASE"/>
    <property type="match status" value="1"/>
</dbReference>
<dbReference type="OrthoDB" id="417891at2759"/>
<dbReference type="InterPro" id="IPR002347">
    <property type="entry name" value="SDR_fam"/>
</dbReference>
<dbReference type="FunFam" id="3.40.50.720:FF:000084">
    <property type="entry name" value="Short-chain dehydrogenase reductase"/>
    <property type="match status" value="1"/>
</dbReference>
<dbReference type="PRINTS" id="PR00080">
    <property type="entry name" value="SDRFAMILY"/>
</dbReference>